<reference evidence="1" key="1">
    <citation type="submission" date="2019-03" db="EMBL/GenBank/DDBJ databases">
        <title>Metabolic reconstructions from genomes of highly enriched 'Candidatus Accumulibacter' and 'Candidatus Competibacter' bioreactor populations.</title>
        <authorList>
            <person name="Annavajhala M.K."/>
            <person name="Welles L."/>
            <person name="Abbas B."/>
            <person name="Sorokin D."/>
            <person name="Park H."/>
            <person name="Van Loosdrecht M."/>
            <person name="Chandran K."/>
        </authorList>
    </citation>
    <scope>NUCLEOTIDE SEQUENCE</scope>
    <source>
        <strain evidence="1">SBR_L</strain>
    </source>
</reference>
<evidence type="ECO:0000313" key="1">
    <source>
        <dbReference type="EMBL" id="NMQ06276.1"/>
    </source>
</evidence>
<sequence length="103" mass="11281">MNKPPRYLVTDRFDFGMLASLTADLKLTEMSLDDVCQLIEEAEREQQLGLHGGWGDAVKDPAAVTLTLNGSILLVACRVASARGIELKWARVEVVERPLGGDQ</sequence>
<evidence type="ECO:0000313" key="2">
    <source>
        <dbReference type="Proteomes" id="UP000886469"/>
    </source>
</evidence>
<gene>
    <name evidence="1" type="ORF">E4Q08_13965</name>
</gene>
<protein>
    <submittedName>
        <fullName evidence="1">Uncharacterized protein</fullName>
    </submittedName>
</protein>
<dbReference type="Proteomes" id="UP000886469">
    <property type="component" value="Unassembled WGS sequence"/>
</dbReference>
<organism evidence="1 2">
    <name type="scientific">Candidatus Accumulibacter contiguus</name>
    <dbReference type="NCBI Taxonomy" id="2954381"/>
    <lineage>
        <taxon>Bacteria</taxon>
        <taxon>Pseudomonadati</taxon>
        <taxon>Pseudomonadota</taxon>
        <taxon>Betaproteobacteria</taxon>
        <taxon>Candidatus Accumulibacter</taxon>
    </lineage>
</organism>
<dbReference type="EMBL" id="SPMX01000039">
    <property type="protein sequence ID" value="NMQ06276.1"/>
    <property type="molecule type" value="Genomic_DNA"/>
</dbReference>
<accession>A0ABX1TBC4</accession>
<name>A0ABX1TBC4_9PROT</name>
<proteinExistence type="predicted"/>
<comment type="caution">
    <text evidence="1">The sequence shown here is derived from an EMBL/GenBank/DDBJ whole genome shotgun (WGS) entry which is preliminary data.</text>
</comment>
<dbReference type="RefSeq" id="WP_169070834.1">
    <property type="nucleotide sequence ID" value="NZ_SPMX01000039.1"/>
</dbReference>
<keyword evidence="2" id="KW-1185">Reference proteome</keyword>